<dbReference type="PROSITE" id="PS50892">
    <property type="entry name" value="V_SNARE"/>
    <property type="match status" value="1"/>
</dbReference>
<evidence type="ECO:0000256" key="4">
    <source>
        <dbReference type="ARBA" id="ARBA00022481"/>
    </source>
</evidence>
<dbReference type="GO" id="GO:0005794">
    <property type="term" value="C:Golgi apparatus"/>
    <property type="evidence" value="ECO:0007669"/>
    <property type="project" value="TreeGrafter"/>
</dbReference>
<sequence length="207" mass="22966">MASSSSASTTAVYHIAIYDTSTQTPNKLAAVSNLNSFGRFTRGSVGEFMNFTASTIASRTAAGVRQSVQEQSYMVHAYTRPEGCTGIIITNAEYPTRIPHELLNRVLDEFITANPKSKWAGVQEPELSLPNLEEYLSKYQDPTQADNISKIQRELDETKIVLHKTIESVLDRGERLDTLVQRSDNLSAASKMFYTSAKKQNSCCVLM</sequence>
<dbReference type="PROSITE" id="PS50859">
    <property type="entry name" value="LONGIN"/>
    <property type="match status" value="1"/>
</dbReference>
<evidence type="ECO:0000256" key="2">
    <source>
        <dbReference type="ARBA" id="ARBA00008025"/>
    </source>
</evidence>
<keyword evidence="10" id="KW-0175">Coiled coil</keyword>
<keyword evidence="7" id="KW-0449">Lipoprotein</keyword>
<feature type="domain" description="V-SNARE coiled-coil homology" evidence="12">
    <location>
        <begin position="147"/>
        <end position="207"/>
    </location>
</feature>
<dbReference type="PRINTS" id="PR00219">
    <property type="entry name" value="SYNAPTOBREVN"/>
</dbReference>
<comment type="subcellular location">
    <subcellularLocation>
        <location evidence="1">Cell membrane</location>
        <topology evidence="1">Lipid-anchor</topology>
        <orientation evidence="1">Cytoplasmic side</orientation>
    </subcellularLocation>
</comment>
<organism evidence="13 14">
    <name type="scientific">Orbilia brochopaga</name>
    <dbReference type="NCBI Taxonomy" id="3140254"/>
    <lineage>
        <taxon>Eukaryota</taxon>
        <taxon>Fungi</taxon>
        <taxon>Dikarya</taxon>
        <taxon>Ascomycota</taxon>
        <taxon>Pezizomycotina</taxon>
        <taxon>Orbiliomycetes</taxon>
        <taxon>Orbiliales</taxon>
        <taxon>Orbiliaceae</taxon>
        <taxon>Orbilia</taxon>
    </lineage>
</organism>
<dbReference type="EMBL" id="JAVHNQ010000012">
    <property type="protein sequence ID" value="KAK6335524.1"/>
    <property type="molecule type" value="Genomic_DNA"/>
</dbReference>
<dbReference type="AlphaFoldDB" id="A0AAV9U3S6"/>
<dbReference type="InterPro" id="IPR010908">
    <property type="entry name" value="Longin_dom"/>
</dbReference>
<evidence type="ECO:0000256" key="8">
    <source>
        <dbReference type="ARBA" id="ARBA00023289"/>
    </source>
</evidence>
<evidence type="ECO:0000256" key="10">
    <source>
        <dbReference type="PROSITE-ProRule" id="PRU00290"/>
    </source>
</evidence>
<evidence type="ECO:0000256" key="5">
    <source>
        <dbReference type="ARBA" id="ARBA00023136"/>
    </source>
</evidence>
<protein>
    <recommendedName>
        <fullName evidence="9">Synaptobrevin homolog YKT6</fullName>
    </recommendedName>
</protein>
<evidence type="ECO:0000256" key="7">
    <source>
        <dbReference type="ARBA" id="ARBA00023288"/>
    </source>
</evidence>
<evidence type="ECO:0000259" key="12">
    <source>
        <dbReference type="PROSITE" id="PS50892"/>
    </source>
</evidence>
<keyword evidence="3" id="KW-1003">Cell membrane</keyword>
<gene>
    <name evidence="13" type="primary">YKT6</name>
    <name evidence="13" type="ORF">TWF696_002297</name>
</gene>
<evidence type="ECO:0000256" key="1">
    <source>
        <dbReference type="ARBA" id="ARBA00004342"/>
    </source>
</evidence>
<keyword evidence="8" id="KW-0636">Prenylation</keyword>
<evidence type="ECO:0000256" key="6">
    <source>
        <dbReference type="ARBA" id="ARBA00023139"/>
    </source>
</evidence>
<dbReference type="Gene3D" id="3.30.450.50">
    <property type="entry name" value="Longin domain"/>
    <property type="match status" value="1"/>
</dbReference>
<evidence type="ECO:0000259" key="11">
    <source>
        <dbReference type="PROSITE" id="PS50859"/>
    </source>
</evidence>
<dbReference type="Proteomes" id="UP001375240">
    <property type="component" value="Unassembled WGS sequence"/>
</dbReference>
<dbReference type="InterPro" id="IPR001388">
    <property type="entry name" value="Synaptobrevin-like"/>
</dbReference>
<feature type="domain" description="Longin" evidence="11">
    <location>
        <begin position="16"/>
        <end position="136"/>
    </location>
</feature>
<dbReference type="SUPFAM" id="SSF64356">
    <property type="entry name" value="SNARE-like"/>
    <property type="match status" value="1"/>
</dbReference>
<comment type="caution">
    <text evidence="13">The sequence shown here is derived from an EMBL/GenBank/DDBJ whole genome shotgun (WGS) entry which is preliminary data.</text>
</comment>
<dbReference type="GO" id="GO:0005886">
    <property type="term" value="C:plasma membrane"/>
    <property type="evidence" value="ECO:0007669"/>
    <property type="project" value="UniProtKB-SubCell"/>
</dbReference>
<accession>A0AAV9U3S6</accession>
<keyword evidence="4" id="KW-0488">Methylation</keyword>
<dbReference type="InterPro" id="IPR042855">
    <property type="entry name" value="V_SNARE_CC"/>
</dbReference>
<dbReference type="GO" id="GO:0005484">
    <property type="term" value="F:SNAP receptor activity"/>
    <property type="evidence" value="ECO:0007669"/>
    <property type="project" value="TreeGrafter"/>
</dbReference>
<dbReference type="CDD" id="cd15867">
    <property type="entry name" value="R-SNARE_YKT6"/>
    <property type="match status" value="1"/>
</dbReference>
<comment type="similarity">
    <text evidence="2">Belongs to the synaptobrevin family.</text>
</comment>
<dbReference type="InterPro" id="IPR011012">
    <property type="entry name" value="Longin-like_dom_sf"/>
</dbReference>
<reference evidence="13 14" key="1">
    <citation type="submission" date="2019-10" db="EMBL/GenBank/DDBJ databases">
        <authorList>
            <person name="Palmer J.M."/>
        </authorList>
    </citation>
    <scope>NUCLEOTIDE SEQUENCE [LARGE SCALE GENOMIC DNA]</scope>
    <source>
        <strain evidence="13 14">TWF696</strain>
    </source>
</reference>
<dbReference type="PANTHER" id="PTHR45806">
    <property type="entry name" value="SYNAPTOBREVIN HOMOLOG YKT6"/>
    <property type="match status" value="1"/>
</dbReference>
<dbReference type="CDD" id="cd14824">
    <property type="entry name" value="Longin"/>
    <property type="match status" value="1"/>
</dbReference>
<keyword evidence="6" id="KW-0564">Palmitate</keyword>
<dbReference type="Pfam" id="PF00957">
    <property type="entry name" value="Synaptobrevin"/>
    <property type="match status" value="1"/>
</dbReference>
<dbReference type="Gene3D" id="1.20.5.110">
    <property type="match status" value="1"/>
</dbReference>
<keyword evidence="14" id="KW-1185">Reference proteome</keyword>
<dbReference type="SMART" id="SM01270">
    <property type="entry name" value="Longin"/>
    <property type="match status" value="1"/>
</dbReference>
<dbReference type="InterPro" id="IPR045848">
    <property type="entry name" value="R-SNARE_YKT6"/>
</dbReference>
<evidence type="ECO:0000313" key="13">
    <source>
        <dbReference type="EMBL" id="KAK6335524.1"/>
    </source>
</evidence>
<keyword evidence="5" id="KW-0472">Membrane</keyword>
<evidence type="ECO:0000313" key="14">
    <source>
        <dbReference type="Proteomes" id="UP001375240"/>
    </source>
</evidence>
<dbReference type="GO" id="GO:0006888">
    <property type="term" value="P:endoplasmic reticulum to Golgi vesicle-mediated transport"/>
    <property type="evidence" value="ECO:0007669"/>
    <property type="project" value="TreeGrafter"/>
</dbReference>
<evidence type="ECO:0000256" key="3">
    <source>
        <dbReference type="ARBA" id="ARBA00022475"/>
    </source>
</evidence>
<proteinExistence type="inferred from homology"/>
<dbReference type="PROSITE" id="PS00417">
    <property type="entry name" value="SYNAPTOBREVIN"/>
    <property type="match status" value="1"/>
</dbReference>
<dbReference type="Pfam" id="PF13774">
    <property type="entry name" value="Longin"/>
    <property type="match status" value="1"/>
</dbReference>
<evidence type="ECO:0000256" key="9">
    <source>
        <dbReference type="ARBA" id="ARBA00026133"/>
    </source>
</evidence>
<dbReference type="SUPFAM" id="SSF58038">
    <property type="entry name" value="SNARE fusion complex"/>
    <property type="match status" value="1"/>
</dbReference>
<dbReference type="PANTHER" id="PTHR45806:SF1">
    <property type="entry name" value="SYNAPTOBREVIN HOMOLOG YKT6"/>
    <property type="match status" value="1"/>
</dbReference>
<name>A0AAV9U3S6_9PEZI</name>